<dbReference type="Gene3D" id="3.30.40.10">
    <property type="entry name" value="Zinc/RING finger domain, C3HC4 (zinc finger)"/>
    <property type="match status" value="1"/>
</dbReference>
<dbReference type="PROSITE" id="PS50089">
    <property type="entry name" value="ZF_RING_2"/>
    <property type="match status" value="1"/>
</dbReference>
<proteinExistence type="predicted"/>
<name>A0A9W8UR85_AKAMU</name>
<keyword evidence="1" id="KW-0479">Metal-binding</keyword>
<evidence type="ECO:0000313" key="4">
    <source>
        <dbReference type="EMBL" id="KAJ4161561.1"/>
    </source>
</evidence>
<dbReference type="Proteomes" id="UP001144673">
    <property type="component" value="Unassembled WGS sequence"/>
</dbReference>
<feature type="compositionally biased region" description="Basic and acidic residues" evidence="2">
    <location>
        <begin position="1"/>
        <end position="25"/>
    </location>
</feature>
<gene>
    <name evidence="4" type="ORF">LMH87_007593</name>
</gene>
<keyword evidence="5" id="KW-1185">Reference proteome</keyword>
<protein>
    <recommendedName>
        <fullName evidence="3">RING-type domain-containing protein</fullName>
    </recommendedName>
</protein>
<dbReference type="AlphaFoldDB" id="A0A9W8UR85"/>
<dbReference type="EMBL" id="JAJHUN010000002">
    <property type="protein sequence ID" value="KAJ4161561.1"/>
    <property type="molecule type" value="Genomic_DNA"/>
</dbReference>
<dbReference type="InterPro" id="IPR013083">
    <property type="entry name" value="Znf_RING/FYVE/PHD"/>
</dbReference>
<dbReference type="RefSeq" id="XP_056057945.1">
    <property type="nucleotide sequence ID" value="XM_056199502.1"/>
</dbReference>
<reference evidence="4" key="1">
    <citation type="journal article" date="2023" name="Access Microbiol">
        <title>De-novo genome assembly for Akanthomyces muscarius, a biocontrol agent of insect agricultural pests.</title>
        <authorList>
            <person name="Erdos Z."/>
            <person name="Studholme D.J."/>
            <person name="Raymond B."/>
            <person name="Sharma M."/>
        </authorList>
    </citation>
    <scope>NUCLEOTIDE SEQUENCE</scope>
    <source>
        <strain evidence="4">Ve6</strain>
    </source>
</reference>
<sequence>MRAHREREAHHNKRQSDPPEKDVGPAHKAGWPGHERRSNAKRQRDEQERDDEEGDTGKGAECDADLVTAGHTAADVRCADARRCEQRLGHVRPRRLEEISQASSSVVRCPCRPVDEAFLGSCFANAACGDRAINNTRAEPFIANRPLVASEPLLQEVYCTYRLLVCAEDGASASAVADTAQTRRCLPANRDVPDGETDEELGDAARDETRVCLVCALAGEADDIDCADIQNFLDRPNTFAKQYDWQHCPVCDDSDNLLYTPYSHVVCSVCWGRWKAEKHRCPTCRCPITMALVTAQSTFLVREYVEVGSRRGRG</sequence>
<evidence type="ECO:0000256" key="2">
    <source>
        <dbReference type="SAM" id="MobiDB-lite"/>
    </source>
</evidence>
<keyword evidence="1" id="KW-0863">Zinc-finger</keyword>
<evidence type="ECO:0000256" key="1">
    <source>
        <dbReference type="PROSITE-ProRule" id="PRU00175"/>
    </source>
</evidence>
<comment type="caution">
    <text evidence="4">The sequence shown here is derived from an EMBL/GenBank/DDBJ whole genome shotgun (WGS) entry which is preliminary data.</text>
</comment>
<dbReference type="KEGG" id="amus:LMH87_007593"/>
<evidence type="ECO:0000313" key="5">
    <source>
        <dbReference type="Proteomes" id="UP001144673"/>
    </source>
</evidence>
<accession>A0A9W8UR85</accession>
<feature type="region of interest" description="Disordered" evidence="2">
    <location>
        <begin position="1"/>
        <end position="63"/>
    </location>
</feature>
<dbReference type="GeneID" id="80894752"/>
<keyword evidence="1" id="KW-0862">Zinc</keyword>
<dbReference type="InterPro" id="IPR001841">
    <property type="entry name" value="Znf_RING"/>
</dbReference>
<feature type="compositionally biased region" description="Basic and acidic residues" evidence="2">
    <location>
        <begin position="33"/>
        <end position="47"/>
    </location>
</feature>
<dbReference type="GO" id="GO:0008270">
    <property type="term" value="F:zinc ion binding"/>
    <property type="evidence" value="ECO:0007669"/>
    <property type="project" value="UniProtKB-KW"/>
</dbReference>
<organism evidence="4 5">
    <name type="scientific">Akanthomyces muscarius</name>
    <name type="common">Entomopathogenic fungus</name>
    <name type="synonym">Lecanicillium muscarium</name>
    <dbReference type="NCBI Taxonomy" id="2231603"/>
    <lineage>
        <taxon>Eukaryota</taxon>
        <taxon>Fungi</taxon>
        <taxon>Dikarya</taxon>
        <taxon>Ascomycota</taxon>
        <taxon>Pezizomycotina</taxon>
        <taxon>Sordariomycetes</taxon>
        <taxon>Hypocreomycetidae</taxon>
        <taxon>Hypocreales</taxon>
        <taxon>Cordycipitaceae</taxon>
        <taxon>Akanthomyces</taxon>
    </lineage>
</organism>
<feature type="domain" description="RING-type" evidence="3">
    <location>
        <begin position="248"/>
        <end position="285"/>
    </location>
</feature>
<dbReference type="SUPFAM" id="SSF57850">
    <property type="entry name" value="RING/U-box"/>
    <property type="match status" value="1"/>
</dbReference>
<evidence type="ECO:0000259" key="3">
    <source>
        <dbReference type="PROSITE" id="PS50089"/>
    </source>
</evidence>